<dbReference type="SUPFAM" id="SSF56534">
    <property type="entry name" value="Aromatic aminoacid monoxygenases, catalytic and oligomerization domains"/>
    <property type="match status" value="1"/>
</dbReference>
<evidence type="ECO:0000256" key="6">
    <source>
        <dbReference type="ARBA" id="ARBA00022723"/>
    </source>
</evidence>
<evidence type="ECO:0000256" key="10">
    <source>
        <dbReference type="ARBA" id="ARBA00023094"/>
    </source>
</evidence>
<reference evidence="20" key="1">
    <citation type="submission" date="2021-04" db="EMBL/GenBank/DDBJ databases">
        <authorList>
            <consortium name="Wellcome Sanger Institute Data Sharing"/>
        </authorList>
    </citation>
    <scope>NUCLEOTIDE SEQUENCE [LARGE SCALE GENOMIC DNA]</scope>
</reference>
<evidence type="ECO:0000313" key="20">
    <source>
        <dbReference type="Ensembl" id="ENSSAUP00010061602.1"/>
    </source>
</evidence>
<evidence type="ECO:0000256" key="13">
    <source>
        <dbReference type="ARBA" id="ARBA00048860"/>
    </source>
</evidence>
<dbReference type="Proteomes" id="UP000472265">
    <property type="component" value="Chromosome 8"/>
</dbReference>
<dbReference type="InterPro" id="IPR002912">
    <property type="entry name" value="ACT_dom"/>
</dbReference>
<dbReference type="CDD" id="cd03346">
    <property type="entry name" value="eu_TrpOH"/>
    <property type="match status" value="1"/>
</dbReference>
<evidence type="ECO:0000256" key="3">
    <source>
        <dbReference type="ARBA" id="ARBA00009712"/>
    </source>
</evidence>
<evidence type="ECO:0000256" key="15">
    <source>
        <dbReference type="PIRSR" id="PIRSR000336-1"/>
    </source>
</evidence>
<dbReference type="AlphaFoldDB" id="A0A671YFL6"/>
<evidence type="ECO:0000256" key="16">
    <source>
        <dbReference type="PIRSR" id="PIRSR601273-1"/>
    </source>
</evidence>
<keyword evidence="6 15" id="KW-0479">Metal-binding</keyword>
<dbReference type="InterPro" id="IPR001273">
    <property type="entry name" value="ArAA_hydroxylase"/>
</dbReference>
<evidence type="ECO:0000256" key="11">
    <source>
        <dbReference type="ARBA" id="ARBA00040889"/>
    </source>
</evidence>
<organism evidence="20 21">
    <name type="scientific">Sparus aurata</name>
    <name type="common">Gilthead sea bream</name>
    <dbReference type="NCBI Taxonomy" id="8175"/>
    <lineage>
        <taxon>Eukaryota</taxon>
        <taxon>Metazoa</taxon>
        <taxon>Chordata</taxon>
        <taxon>Craniata</taxon>
        <taxon>Vertebrata</taxon>
        <taxon>Euteleostomi</taxon>
        <taxon>Actinopterygii</taxon>
        <taxon>Neopterygii</taxon>
        <taxon>Teleostei</taxon>
        <taxon>Neoteleostei</taxon>
        <taxon>Acanthomorphata</taxon>
        <taxon>Eupercaria</taxon>
        <taxon>Spariformes</taxon>
        <taxon>Sparidae</taxon>
        <taxon>Sparus</taxon>
    </lineage>
</organism>
<dbReference type="EC" id="1.14.16.4" evidence="4"/>
<dbReference type="PANTHER" id="PTHR11473">
    <property type="entry name" value="AROMATIC AMINO ACID HYDROXYLASE"/>
    <property type="match status" value="1"/>
</dbReference>
<evidence type="ECO:0000256" key="4">
    <source>
        <dbReference type="ARBA" id="ARBA00012002"/>
    </source>
</evidence>
<comment type="pathway">
    <text evidence="2">Aromatic compound metabolism; serotonin biosynthesis; serotonin from L-tryptophan: step 1/2.</text>
</comment>
<feature type="domain" description="ACT" evidence="19">
    <location>
        <begin position="26"/>
        <end position="101"/>
    </location>
</feature>
<dbReference type="SUPFAM" id="SSF55021">
    <property type="entry name" value="ACT-like"/>
    <property type="match status" value="1"/>
</dbReference>
<dbReference type="PANTHER" id="PTHR11473:SF16">
    <property type="entry name" value="TRYPTOPHAN 5-HYDROXYLASE 2"/>
    <property type="match status" value="1"/>
</dbReference>
<dbReference type="GO" id="GO:0042427">
    <property type="term" value="P:serotonin biosynthetic process"/>
    <property type="evidence" value="ECO:0007669"/>
    <property type="project" value="UniProtKB-UniPathway"/>
</dbReference>
<feature type="domain" description="Biopterin-dependent aromatic amino acid hydroxylase family profile" evidence="18">
    <location>
        <begin position="112"/>
        <end position="458"/>
    </location>
</feature>
<feature type="binding site" evidence="15">
    <location>
        <position position="291"/>
    </location>
    <ligand>
        <name>Fe cation</name>
        <dbReference type="ChEBI" id="CHEBI:24875"/>
    </ligand>
</feature>
<evidence type="ECO:0000256" key="5">
    <source>
        <dbReference type="ARBA" id="ARBA00022553"/>
    </source>
</evidence>
<evidence type="ECO:0000313" key="21">
    <source>
        <dbReference type="Proteomes" id="UP000472265"/>
    </source>
</evidence>
<dbReference type="Ensembl" id="ENSSAUT00010064603.1">
    <property type="protein sequence ID" value="ENSSAUP00010061602.1"/>
    <property type="gene ID" value="ENSSAUG00010024580.1"/>
</dbReference>
<dbReference type="InterPro" id="IPR041904">
    <property type="entry name" value="TrpOH_cat"/>
</dbReference>
<dbReference type="InterPro" id="IPR018301">
    <property type="entry name" value="ArAA_hydroxylase_Fe/CU_BS"/>
</dbReference>
<dbReference type="PIRSF" id="PIRSF000336">
    <property type="entry name" value="TH"/>
    <property type="match status" value="1"/>
</dbReference>
<dbReference type="Pfam" id="PF00351">
    <property type="entry name" value="Biopterin_H"/>
    <property type="match status" value="1"/>
</dbReference>
<reference evidence="20" key="2">
    <citation type="submission" date="2025-08" db="UniProtKB">
        <authorList>
            <consortium name="Ensembl"/>
        </authorList>
    </citation>
    <scope>IDENTIFICATION</scope>
</reference>
<feature type="binding site" evidence="16">
    <location>
        <position position="254"/>
    </location>
    <ligand>
        <name>L-tryptophan</name>
        <dbReference type="ChEBI" id="CHEBI:57912"/>
    </ligand>
</feature>
<dbReference type="FunFam" id="1.10.800.10:FF:000001">
    <property type="entry name" value="tryptophan 5-hydroxylase 1"/>
    <property type="match status" value="1"/>
</dbReference>
<comment type="similarity">
    <text evidence="3">Belongs to the biopterin-dependent aromatic amino acid hydroxylase family.</text>
</comment>
<feature type="binding site" evidence="15">
    <location>
        <position position="336"/>
    </location>
    <ligand>
        <name>Fe cation</name>
        <dbReference type="ChEBI" id="CHEBI:24875"/>
    </ligand>
</feature>
<name>A0A671YFL6_SPAAU</name>
<keyword evidence="21" id="KW-1185">Reference proteome</keyword>
<comment type="cofactor">
    <cofactor evidence="1 17">
        <name>Fe(2+)</name>
        <dbReference type="ChEBI" id="CHEBI:29033"/>
    </cofactor>
</comment>
<feature type="binding site" evidence="16">
    <location>
        <position position="385"/>
    </location>
    <ligand>
        <name>L-tryptophan</name>
        <dbReference type="ChEBI" id="CHEBI:57912"/>
    </ligand>
</feature>
<keyword evidence="9" id="KW-0503">Monooxygenase</keyword>
<comment type="subunit">
    <text evidence="14">Interacts with DNAJC12.</text>
</comment>
<feature type="binding site" evidence="16">
    <location>
        <position position="355"/>
    </location>
    <ligand>
        <name>L-tryptophan</name>
        <dbReference type="ChEBI" id="CHEBI:57912"/>
    </ligand>
</feature>
<proteinExistence type="inferred from homology"/>
<evidence type="ECO:0000256" key="12">
    <source>
        <dbReference type="ARBA" id="ARBA00042662"/>
    </source>
</evidence>
<dbReference type="PROSITE" id="PS51671">
    <property type="entry name" value="ACT"/>
    <property type="match status" value="1"/>
</dbReference>
<evidence type="ECO:0000256" key="17">
    <source>
        <dbReference type="PIRSR" id="PIRSR601273-2"/>
    </source>
</evidence>
<evidence type="ECO:0000256" key="8">
    <source>
        <dbReference type="ARBA" id="ARBA00023004"/>
    </source>
</evidence>
<dbReference type="PROSITE" id="PS00367">
    <property type="entry name" value="BH4_AAA_HYDROXYL_1"/>
    <property type="match status" value="1"/>
</dbReference>
<dbReference type="NCBIfam" id="TIGR01270">
    <property type="entry name" value="Trp_5_monoox"/>
    <property type="match status" value="1"/>
</dbReference>
<evidence type="ECO:0000256" key="1">
    <source>
        <dbReference type="ARBA" id="ARBA00001954"/>
    </source>
</evidence>
<keyword evidence="5" id="KW-0597">Phosphoprotein</keyword>
<dbReference type="GeneTree" id="ENSGT00950000182885"/>
<comment type="catalytic activity">
    <reaction evidence="13">
        <text>(6R)-L-erythro-5,6,7,8-tetrahydrobiopterin + L-tryptophan + O2 = 5-hydroxy-L-tryptophan + (4aS,6R)-4a-hydroxy-L-erythro-5,6,7,8-tetrahydrobiopterin</text>
        <dbReference type="Rhea" id="RHEA:16709"/>
        <dbReference type="ChEBI" id="CHEBI:15379"/>
        <dbReference type="ChEBI" id="CHEBI:15642"/>
        <dbReference type="ChEBI" id="CHEBI:57912"/>
        <dbReference type="ChEBI" id="CHEBI:58266"/>
        <dbReference type="ChEBI" id="CHEBI:59560"/>
        <dbReference type="EC" id="1.14.16.4"/>
    </reaction>
</comment>
<dbReference type="PRINTS" id="PR00372">
    <property type="entry name" value="FYWHYDRXLASE"/>
</dbReference>
<dbReference type="InterPro" id="IPR036951">
    <property type="entry name" value="ArAA_hydroxylase_sf"/>
</dbReference>
<dbReference type="InterPro" id="IPR005963">
    <property type="entry name" value="Trp_5_mOase"/>
</dbReference>
<evidence type="ECO:0000256" key="14">
    <source>
        <dbReference type="ARBA" id="ARBA00062416"/>
    </source>
</evidence>
<gene>
    <name evidence="20" type="primary">tph2</name>
</gene>
<keyword evidence="10" id="KW-0724">Serotonin biosynthesis</keyword>
<evidence type="ECO:0000259" key="18">
    <source>
        <dbReference type="PROSITE" id="PS51410"/>
    </source>
</evidence>
<dbReference type="InterPro" id="IPR019773">
    <property type="entry name" value="Tyrosine_3-monooxygenase-like"/>
</dbReference>
<dbReference type="GO" id="GO:0009072">
    <property type="term" value="P:aromatic amino acid metabolic process"/>
    <property type="evidence" value="ECO:0007669"/>
    <property type="project" value="InterPro"/>
</dbReference>
<dbReference type="InterPro" id="IPR045865">
    <property type="entry name" value="ACT-like_dom_sf"/>
</dbReference>
<feature type="binding site" evidence="15">
    <location>
        <position position="296"/>
    </location>
    <ligand>
        <name>Fe cation</name>
        <dbReference type="ChEBI" id="CHEBI:24875"/>
    </ligand>
</feature>
<feature type="binding site" evidence="16">
    <location>
        <position position="284"/>
    </location>
    <ligand>
        <name>L-tryptophan</name>
        <dbReference type="ChEBI" id="CHEBI:57912"/>
    </ligand>
</feature>
<reference evidence="20" key="3">
    <citation type="submission" date="2025-09" db="UniProtKB">
        <authorList>
            <consortium name="Ensembl"/>
        </authorList>
    </citation>
    <scope>IDENTIFICATION</scope>
</reference>
<dbReference type="GO" id="GO:0043005">
    <property type="term" value="C:neuron projection"/>
    <property type="evidence" value="ECO:0007669"/>
    <property type="project" value="TreeGrafter"/>
</dbReference>
<protein>
    <recommendedName>
        <fullName evidence="11">Tryptophan 5-hydroxylase 2</fullName>
        <ecNumber evidence="4">1.14.16.4</ecNumber>
    </recommendedName>
    <alternativeName>
        <fullName evidence="12">Tryptophan 5-monooxygenase 2</fullName>
    </alternativeName>
</protein>
<dbReference type="PROSITE" id="PS51410">
    <property type="entry name" value="BH4_AAA_HYDROXYL_2"/>
    <property type="match status" value="1"/>
</dbReference>
<dbReference type="InterPro" id="IPR019774">
    <property type="entry name" value="Aromatic-AA_hydroxylase_C"/>
</dbReference>
<evidence type="ECO:0000259" key="19">
    <source>
        <dbReference type="PROSITE" id="PS51671"/>
    </source>
</evidence>
<evidence type="ECO:0000256" key="2">
    <source>
        <dbReference type="ARBA" id="ARBA00004783"/>
    </source>
</evidence>
<dbReference type="CDD" id="cd04929">
    <property type="entry name" value="ACT_TPH"/>
    <property type="match status" value="1"/>
</dbReference>
<keyword evidence="7" id="KW-0560">Oxidoreductase</keyword>
<evidence type="ECO:0000256" key="7">
    <source>
        <dbReference type="ARBA" id="ARBA00023002"/>
    </source>
</evidence>
<dbReference type="Gene3D" id="1.10.800.10">
    <property type="entry name" value="Aromatic amino acid hydroxylase"/>
    <property type="match status" value="1"/>
</dbReference>
<feature type="binding site" evidence="16">
    <location>
        <position position="276"/>
    </location>
    <ligand>
        <name>L-tryptophan</name>
        <dbReference type="ChEBI" id="CHEBI:57912"/>
    </ligand>
</feature>
<dbReference type="InterPro" id="IPR036329">
    <property type="entry name" value="Aro-AA_hydroxylase_C_sf"/>
</dbReference>
<dbReference type="GO" id="GO:0005506">
    <property type="term" value="F:iron ion binding"/>
    <property type="evidence" value="ECO:0007669"/>
    <property type="project" value="InterPro"/>
</dbReference>
<keyword evidence="8 15" id="KW-0408">Iron</keyword>
<dbReference type="UniPathway" id="UPA00846">
    <property type="reaction ID" value="UER00799"/>
</dbReference>
<sequence length="463" mass="52757">MSRRPSFCPINETADTQSAEDCGKTAVVFSLKNEVGCLVKALRLFQEKRVNLKHIESRASRRLVNEVEIFADCSCSKKEFNELLQLLKDQVNIVSFNTPAHVWAAEAGTCVSLCRCVASDGDDVPWFPMKISELDQCSHRVLMYGSELDADHPGFKDEVYRHRRKYFVEVAMSYKFGQPIPRIEYTAEEVRTWGVVFRELTKLYPTHACREYLKNLPLLSKHCGYREDNIPQLEDVSLFLRERSGFTVRPVAGYLSPRDFLAGLAYRVFNCTQYVRHSTDPLYTPEPDTCHELLGHVPLLADPKFAQFSQEIGLASLGASDEDVQKLATCYFFTIEFGLCKQDGQLRAYGAGLLSSIGELRHALSDQACVKMFDPKTTCNQECLITTFQDVYFVSESFEEAKEKMREFAKTIKRPFSVYYNPYTQSIDLLKDTRSIENVVQDLRSDLTTVCDALGKMNTYMGI</sequence>
<dbReference type="GO" id="GO:0004510">
    <property type="term" value="F:tryptophan 5-monooxygenase activity"/>
    <property type="evidence" value="ECO:0007669"/>
    <property type="project" value="UniProtKB-EC"/>
</dbReference>
<evidence type="ECO:0000256" key="9">
    <source>
        <dbReference type="ARBA" id="ARBA00023033"/>
    </source>
</evidence>
<accession>A0A671YFL6</accession>